<evidence type="ECO:0000313" key="1">
    <source>
        <dbReference type="EMBL" id="SDI01094.1"/>
    </source>
</evidence>
<keyword evidence="2" id="KW-1185">Reference proteome</keyword>
<proteinExistence type="predicted"/>
<protein>
    <submittedName>
        <fullName evidence="1">Uncharacterized protein</fullName>
    </submittedName>
</protein>
<sequence>MKKLFFHLFDIIDEAVELKKQVDKRLEENSK</sequence>
<gene>
    <name evidence="1" type="ORF">SAMN05192534_11833</name>
</gene>
<dbReference type="AlphaFoldDB" id="A0A1G8H378"/>
<reference evidence="1 2" key="1">
    <citation type="submission" date="2016-10" db="EMBL/GenBank/DDBJ databases">
        <authorList>
            <person name="de Groot N.N."/>
        </authorList>
    </citation>
    <scope>NUCLEOTIDE SEQUENCE [LARGE SCALE GENOMIC DNA]</scope>
    <source>
        <strain evidence="1 2">DSM 21632</strain>
    </source>
</reference>
<dbReference type="EMBL" id="FNDK01000018">
    <property type="protein sequence ID" value="SDI01094.1"/>
    <property type="molecule type" value="Genomic_DNA"/>
</dbReference>
<evidence type="ECO:0000313" key="2">
    <source>
        <dbReference type="Proteomes" id="UP000199163"/>
    </source>
</evidence>
<organism evidence="1 2">
    <name type="scientific">Alteribacillus persepolensis</name>
    <dbReference type="NCBI Taxonomy" id="568899"/>
    <lineage>
        <taxon>Bacteria</taxon>
        <taxon>Bacillati</taxon>
        <taxon>Bacillota</taxon>
        <taxon>Bacilli</taxon>
        <taxon>Bacillales</taxon>
        <taxon>Bacillaceae</taxon>
        <taxon>Alteribacillus</taxon>
    </lineage>
</organism>
<accession>A0A1G8H378</accession>
<name>A0A1G8H378_9BACI</name>
<dbReference type="STRING" id="568899.SAMN05192534_11833"/>
<dbReference type="Proteomes" id="UP000199163">
    <property type="component" value="Unassembled WGS sequence"/>
</dbReference>